<dbReference type="GO" id="GO:0006654">
    <property type="term" value="P:phosphatidic acid biosynthetic process"/>
    <property type="evidence" value="ECO:0007669"/>
    <property type="project" value="InterPro"/>
</dbReference>
<proteinExistence type="inferred from homology"/>
<dbReference type="EMBL" id="CABFWN010000004">
    <property type="protein sequence ID" value="VUG19123.1"/>
    <property type="molecule type" value="Genomic_DNA"/>
</dbReference>
<evidence type="ECO:0000256" key="3">
    <source>
        <dbReference type="ARBA" id="ARBA00022737"/>
    </source>
</evidence>
<dbReference type="Pfam" id="PF00614">
    <property type="entry name" value="PLDc"/>
    <property type="match status" value="1"/>
</dbReference>
<dbReference type="EC" id="3.1.4.4" evidence="7"/>
<feature type="domain" description="PLD phosphodiesterase" evidence="9">
    <location>
        <begin position="755"/>
        <end position="782"/>
    </location>
</feature>
<dbReference type="CDD" id="cd09138">
    <property type="entry name" value="PLDc_vPLD1_2_yPLD_like_1"/>
    <property type="match status" value="1"/>
</dbReference>
<dbReference type="GO" id="GO:0004630">
    <property type="term" value="F:phospholipase D activity"/>
    <property type="evidence" value="ECO:0007669"/>
    <property type="project" value="UniProtKB-UniRule"/>
</dbReference>
<keyword evidence="6" id="KW-0443">Lipid metabolism</keyword>
<sequence>MTANQVKSDDFGKQDTAVPEIVSPDEMIADGQENVTEDGADLNSGHVSVLEPENGEEDDVTANATIDSEDIPNKAGMGLPLPEDTGKSEERLSGHYFGTEKLPVPDVRNILHRMKKGSRSDAQVAQDKSDVKQHQSVRKLLRPHFGPRQSGSISNQEGRHGFSEKFMKGLRKLKLPPTKPKKHRTVESKNIADELELRDTKKAQFTVQSLITAYPEALLFSSYFLNDDHTQRKVPILLCLLSSYIAEVPNPSNSKTKLFKFYLEYGVGDRALEWTVTKDLKQIVSFHNKLKIQILQANVISKGTGRRELTLPKFPKMKPIHTFSSNFENFDLSHVNNNDTRNCEPCPNEMNRIRSADRLALQDTERNEVFGLETRSPLAAHSVHSSLTSLSSSSSSILSDAASLWRHGLFRKRKQDRNRGEDDEILRLSLQNYFDKLNSKLLLRPESVKLLQFFELSPMSVLLSQEDEKKRKEGYLFIKTSAKAQGWRVGHLKYRDFKAMVVRHTSKWFILGHSYIMYVADIDSTTPLDVFLIDPKFKATLSGFSDIASKSMNSTVAPKQELQRVDYSDDDDEIDDENEVKYSQKSTKKTPYFSMTLENGERKLSVMSRSGKQLKNWYLSICDMSSNSEWSSHHRFESFAPVRNDCFAQWFVDARDYMWAASSAMEMAKDVIYIHDWWLSPELYLRRPAEGNQEWRLDRLLKRKAEQGVKIFIIIYRNVGNTVVTDSLWTKHSLLNLHPNIHVMRSPNQLMQNVYFWAHHEKLLIVDQMVCFLGGVDLCYGRWDTPGHSLVDDSPYSFKSQVPESLGKKGKGIAYQLHPGKDYSNPRVRDFYDLQSPFEDMYNRQITPRMPWHDVHMVTCGQIARDLSRHFVQRWNYLLRQKRPSRPTPLLLPPRNFTPDELKQYDFTGTCEIQLLRSSCFWSLGLQNHEQSIQNAYIKCIETSEHFVYLENQFFVTSCEVDGVMILNRIGDALVDRIITAHHRKETWKAIIVIPLLPGFESDVDLQEGSSVRLITRCQYMSISMGDSSIFAKLRKVGISPEDYIQFYSLRRWGMIGVKRLLVTEQLYIHAKVMIVDDRIAIIGSANINERSMRGTRDSEVCAIVRDKDMIESHMDGKPYSVGRFPHTLRVRLMREHLGVDIDLLDLVERRFSSIEQFASSSHGLNASTLSLDQSKHSRVLSAMVELGTRYLLKKYDGTDNYRCMNKSNSFGKQLTALMLETFKEKDPVFDKSEPNGNSYIYSFNHRAGKENVGIRDKKPFSTDSRVTTKAHRDDVNGYGEDMYQSTSYLQSKVRLNTFMKRMANEATEDCPLPTYEDILEFLNDGENVESIDILNKERWVMLKRLFYMQKLEYKKMQMRVETDVSPKEEKSTAESQNTENDIPAPSIPKIALSDLQINEIDKNILPQTVSDFIDPYAFEDPLDIDFFEGTWMPLAIRNTMIYQMVFHTQPDDSVSGWKDYKQFQKLRHAFMDHQKISRGFSQESPSEEERDDILGQYSSDSSENQQVEPQESPDESTFVQNGLTDDLHRQILRRARMADLDRFQRESGVAGILGQASNLNLVGSPNGIFVFDYDTAKKLLQLVRGRIVKFPTRWLKKEIEGSNWFYKADKLPPIQIYD</sequence>
<dbReference type="InterPro" id="IPR001736">
    <property type="entry name" value="PLipase_D/transphosphatidylase"/>
</dbReference>
<comment type="catalytic activity">
    <reaction evidence="1 7">
        <text>a 1,2-diacyl-sn-glycero-3-phosphocholine + H2O = a 1,2-diacyl-sn-glycero-3-phosphate + choline + H(+)</text>
        <dbReference type="Rhea" id="RHEA:14445"/>
        <dbReference type="ChEBI" id="CHEBI:15354"/>
        <dbReference type="ChEBI" id="CHEBI:15377"/>
        <dbReference type="ChEBI" id="CHEBI:15378"/>
        <dbReference type="ChEBI" id="CHEBI:57643"/>
        <dbReference type="ChEBI" id="CHEBI:58608"/>
        <dbReference type="EC" id="3.1.4.4"/>
    </reaction>
</comment>
<dbReference type="Pfam" id="PF13091">
    <property type="entry name" value="PLDc_2"/>
    <property type="match status" value="1"/>
</dbReference>
<dbReference type="Proteomes" id="UP000478008">
    <property type="component" value="Unassembled WGS sequence"/>
</dbReference>
<dbReference type="InterPro" id="IPR025202">
    <property type="entry name" value="PLD-like_dom"/>
</dbReference>
<dbReference type="GO" id="GO:0009395">
    <property type="term" value="P:phospholipid catabolic process"/>
    <property type="evidence" value="ECO:0007669"/>
    <property type="project" value="TreeGrafter"/>
</dbReference>
<dbReference type="GO" id="GO:0035556">
    <property type="term" value="P:intracellular signal transduction"/>
    <property type="evidence" value="ECO:0007669"/>
    <property type="project" value="InterPro"/>
</dbReference>
<evidence type="ECO:0000256" key="8">
    <source>
        <dbReference type="SAM" id="MobiDB-lite"/>
    </source>
</evidence>
<evidence type="ECO:0000256" key="1">
    <source>
        <dbReference type="ARBA" id="ARBA00000798"/>
    </source>
</evidence>
<evidence type="ECO:0000256" key="4">
    <source>
        <dbReference type="ARBA" id="ARBA00022801"/>
    </source>
</evidence>
<dbReference type="InterPro" id="IPR016555">
    <property type="entry name" value="PLipase_D_euk"/>
</dbReference>
<comment type="similarity">
    <text evidence="2 7">Belongs to the phospholipase D family.</text>
</comment>
<dbReference type="InterPro" id="IPR015679">
    <property type="entry name" value="PLipase_D_fam"/>
</dbReference>
<dbReference type="PANTHER" id="PTHR18896:SF76">
    <property type="entry name" value="PHOSPHOLIPASE"/>
    <property type="match status" value="1"/>
</dbReference>
<gene>
    <name evidence="10" type="primary">SPO14</name>
    <name evidence="10" type="ORF">DEBR0S4_11078G</name>
</gene>
<reference evidence="10 11" key="1">
    <citation type="submission" date="2019-07" db="EMBL/GenBank/DDBJ databases">
        <authorList>
            <person name="Friedrich A."/>
            <person name="Schacherer J."/>
        </authorList>
    </citation>
    <scope>NUCLEOTIDE SEQUENCE [LARGE SCALE GENOMIC DNA]</scope>
</reference>
<keyword evidence="5 7" id="KW-0442">Lipid degradation</keyword>
<evidence type="ECO:0000259" key="9">
    <source>
        <dbReference type="PROSITE" id="PS50035"/>
    </source>
</evidence>
<feature type="domain" description="PLD phosphodiesterase" evidence="9">
    <location>
        <begin position="1065"/>
        <end position="1092"/>
    </location>
</feature>
<dbReference type="SUPFAM" id="SSF56024">
    <property type="entry name" value="Phospholipase D/nuclease"/>
    <property type="match status" value="2"/>
</dbReference>
<protein>
    <recommendedName>
        <fullName evidence="7">Phospholipase</fullName>
        <ecNumber evidence="7">3.1.4.4</ecNumber>
    </recommendedName>
</protein>
<evidence type="ECO:0000313" key="11">
    <source>
        <dbReference type="Proteomes" id="UP000478008"/>
    </source>
</evidence>
<keyword evidence="11" id="KW-1185">Reference proteome</keyword>
<dbReference type="PANTHER" id="PTHR18896">
    <property type="entry name" value="PHOSPHOLIPASE D"/>
    <property type="match status" value="1"/>
</dbReference>
<dbReference type="Gene3D" id="3.30.870.10">
    <property type="entry name" value="Endonuclease Chain A"/>
    <property type="match status" value="2"/>
</dbReference>
<evidence type="ECO:0000256" key="5">
    <source>
        <dbReference type="ARBA" id="ARBA00022963"/>
    </source>
</evidence>
<dbReference type="CDD" id="cd01254">
    <property type="entry name" value="PH_PLD"/>
    <property type="match status" value="1"/>
</dbReference>
<dbReference type="SMART" id="SM00155">
    <property type="entry name" value="PLDc"/>
    <property type="match status" value="2"/>
</dbReference>
<feature type="region of interest" description="Disordered" evidence="8">
    <location>
        <begin position="1"/>
        <end position="20"/>
    </location>
</feature>
<feature type="compositionally biased region" description="Basic and acidic residues" evidence="8">
    <location>
        <begin position="1361"/>
        <end position="1373"/>
    </location>
</feature>
<keyword evidence="3" id="KW-0677">Repeat</keyword>
<feature type="region of interest" description="Disordered" evidence="8">
    <location>
        <begin position="1500"/>
        <end position="1521"/>
    </location>
</feature>
<dbReference type="PROSITE" id="PS50035">
    <property type="entry name" value="PLD"/>
    <property type="match status" value="2"/>
</dbReference>
<evidence type="ECO:0000256" key="6">
    <source>
        <dbReference type="ARBA" id="ARBA00023098"/>
    </source>
</evidence>
<name>A0A7D9H106_DEKBR</name>
<feature type="region of interest" description="Disordered" evidence="8">
    <location>
        <begin position="1361"/>
        <end position="1387"/>
    </location>
</feature>
<evidence type="ECO:0000256" key="2">
    <source>
        <dbReference type="ARBA" id="ARBA00008664"/>
    </source>
</evidence>
<dbReference type="PIRSF" id="PIRSF009376">
    <property type="entry name" value="Phospholipase_D_euk"/>
    <property type="match status" value="1"/>
</dbReference>
<dbReference type="CDD" id="cd09141">
    <property type="entry name" value="PLDc_vPLD1_2_yPLD_like_2"/>
    <property type="match status" value="1"/>
</dbReference>
<keyword evidence="4 7" id="KW-0378">Hydrolase</keyword>
<dbReference type="FunFam" id="3.30.870.10:FF:000011">
    <property type="entry name" value="Phospholipase"/>
    <property type="match status" value="1"/>
</dbReference>
<evidence type="ECO:0000256" key="7">
    <source>
        <dbReference type="PIRNR" id="PIRNR009376"/>
    </source>
</evidence>
<organism evidence="10 11">
    <name type="scientific">Dekkera bruxellensis</name>
    <name type="common">Brettanomyces custersii</name>
    <dbReference type="NCBI Taxonomy" id="5007"/>
    <lineage>
        <taxon>Eukaryota</taxon>
        <taxon>Fungi</taxon>
        <taxon>Dikarya</taxon>
        <taxon>Ascomycota</taxon>
        <taxon>Saccharomycotina</taxon>
        <taxon>Pichiomycetes</taxon>
        <taxon>Pichiales</taxon>
        <taxon>Pichiaceae</taxon>
        <taxon>Brettanomyces</taxon>
    </lineage>
</organism>
<accession>A0A7D9H106</accession>
<evidence type="ECO:0000313" key="10">
    <source>
        <dbReference type="EMBL" id="VUG19123.1"/>
    </source>
</evidence>
<feature type="region of interest" description="Disordered" evidence="8">
    <location>
        <begin position="28"/>
        <end position="80"/>
    </location>
</feature>